<dbReference type="Gene3D" id="1.20.120.1690">
    <property type="match status" value="1"/>
</dbReference>
<evidence type="ECO:0000313" key="3">
    <source>
        <dbReference type="Proteomes" id="UP000179627"/>
    </source>
</evidence>
<comment type="caution">
    <text evidence="2">The sequence shown here is derived from an EMBL/GenBank/DDBJ whole genome shotgun (WGS) entry which is preliminary data.</text>
</comment>
<dbReference type="AlphaFoldDB" id="A0A1S1QS06"/>
<proteinExistence type="predicted"/>
<dbReference type="Gene3D" id="2.60.40.3670">
    <property type="match status" value="1"/>
</dbReference>
<protein>
    <recommendedName>
        <fullName evidence="1">VWFA domain-containing protein</fullName>
    </recommendedName>
</protein>
<gene>
    <name evidence="2" type="ORF">CC117_18710</name>
</gene>
<dbReference type="Pfam" id="PF13768">
    <property type="entry name" value="VWA_3"/>
    <property type="match status" value="1"/>
</dbReference>
<dbReference type="SUPFAM" id="SSF53300">
    <property type="entry name" value="vWA-like"/>
    <property type="match status" value="1"/>
</dbReference>
<sequence>MISFTVQADSGGFLARDTTDAHALVTVRAREDGTPGHRNTDYAEVIIVDCSGSMMAPPTKIYAARRAACAAVDALRPGARFAVIRGTSTAQPVYPPGGGLAPATAEHQAEAKRHINRIDAAGGTAIGRWLLAARDLFAAHTGGFRHAILLTDGKNEHETPAAFQAALAACQGRFQCDSRGVGRGWVAAELNAVSDALLGSARDIADPADLAADFQKMTDTAMARLQPEIALRVWVPKNAQVSSFKQVTPAISDLLGRARPVSALECDFPTGAWGAEQRSYHITVSGLRPRTSPDPCRLARISLVSGEQPPFGQADITAVWTPDPALYTQRSRLEEQGHKMIRLERAFTEGIDALRRDDGPTALTYLLPARSLAYDLGDAEKIEMLDRVLRTDPATGEVRIRDGVDPHDLEVFGVRSRFTRPAEPKDAP</sequence>
<dbReference type="InterPro" id="IPR036465">
    <property type="entry name" value="vWFA_dom_sf"/>
</dbReference>
<organism evidence="2 3">
    <name type="scientific">Parafrankia colletiae</name>
    <dbReference type="NCBI Taxonomy" id="573497"/>
    <lineage>
        <taxon>Bacteria</taxon>
        <taxon>Bacillati</taxon>
        <taxon>Actinomycetota</taxon>
        <taxon>Actinomycetes</taxon>
        <taxon>Frankiales</taxon>
        <taxon>Frankiaceae</taxon>
        <taxon>Parafrankia</taxon>
    </lineage>
</organism>
<name>A0A1S1QS06_9ACTN</name>
<evidence type="ECO:0000259" key="1">
    <source>
        <dbReference type="SMART" id="SM00327"/>
    </source>
</evidence>
<dbReference type="InterPro" id="IPR002035">
    <property type="entry name" value="VWF_A"/>
</dbReference>
<dbReference type="OrthoDB" id="568872at2"/>
<dbReference type="SMART" id="SM00327">
    <property type="entry name" value="VWA"/>
    <property type="match status" value="1"/>
</dbReference>
<dbReference type="Gene3D" id="3.40.50.410">
    <property type="entry name" value="von Willebrand factor, type A domain"/>
    <property type="match status" value="1"/>
</dbReference>
<dbReference type="Proteomes" id="UP000179627">
    <property type="component" value="Unassembled WGS sequence"/>
</dbReference>
<evidence type="ECO:0000313" key="2">
    <source>
        <dbReference type="EMBL" id="OHV36211.1"/>
    </source>
</evidence>
<feature type="domain" description="VWFA" evidence="1">
    <location>
        <begin position="41"/>
        <end position="222"/>
    </location>
</feature>
<keyword evidence="3" id="KW-1185">Reference proteome</keyword>
<dbReference type="RefSeq" id="WP_071085167.1">
    <property type="nucleotide sequence ID" value="NZ_MBLM01000118.1"/>
</dbReference>
<reference evidence="3" key="1">
    <citation type="submission" date="2016-07" db="EMBL/GenBank/DDBJ databases">
        <title>Sequence Frankia sp. strain CcI1.17.</title>
        <authorList>
            <person name="Ghodhbane-Gtari F."/>
            <person name="Swanson E."/>
            <person name="Gueddou A."/>
            <person name="Morris K."/>
            <person name="Hezbri K."/>
            <person name="Ktari A."/>
            <person name="Nouioui I."/>
            <person name="Abebe-Akele F."/>
            <person name="Simpson S."/>
            <person name="Thomas K."/>
            <person name="Gtari M."/>
            <person name="Tisa L.S."/>
            <person name="Hurst S."/>
        </authorList>
    </citation>
    <scope>NUCLEOTIDE SEQUENCE [LARGE SCALE GENOMIC DNA]</scope>
    <source>
        <strain evidence="3">Cc1.17</strain>
    </source>
</reference>
<accession>A0A1S1QS06</accession>
<dbReference type="EMBL" id="MBLM01000118">
    <property type="protein sequence ID" value="OHV36211.1"/>
    <property type="molecule type" value="Genomic_DNA"/>
</dbReference>